<reference evidence="1" key="2">
    <citation type="submission" date="2021-10" db="EMBL/GenBank/DDBJ databases">
        <authorList>
            <person name="Piombo E."/>
        </authorList>
    </citation>
    <scope>NUCLEOTIDE SEQUENCE</scope>
</reference>
<proteinExistence type="predicted"/>
<evidence type="ECO:0000313" key="2">
    <source>
        <dbReference type="Proteomes" id="UP000836387"/>
    </source>
</evidence>
<protein>
    <submittedName>
        <fullName evidence="1">Uncharacterized protein</fullName>
    </submittedName>
</protein>
<sequence length="485" mass="53162">MTREFPFQLKAPDLLKTEAFVNGAWVPASSGKRFDVEDPGTGETFASCPDFDESDIDAVVRSSQEAFQHFRKENPRSRAEKLLAWDHLIRQNRDDLALVLTYEAGKPLAEAYAEIEYALGFTWWFAGEAERVRGNLSTPAAPNRRVLVVKQPIGVAAALVPWNFPIAMILRKVGAAFAAGCTMIAKPSPETPLTCLVLANLALQAGFAQGGGGFVQASPRQESVFYWVNPNWELDCEHCAEGLKKVTLELGGNCPFIIFDDCNQDQALEALLTLKWRHAGQACITANRVYIQEGIYEEFLTKLVERTKTIKLGHGADPETKMGPLTTPRAVIKAQAHIKDAVGGGARVAFGGRTGSDMGLSGGYYHEPTILCDVDQSMLISREETFAPVLGLLRFSTEDQVVEWANNTSMGLASYCFTKSVDRTWRMMENLEAGMIGMNTGNSSAAESPFGGMKQSGYGKESGKEVAVEEYLVSKTVTMTLEDHY</sequence>
<dbReference type="EMBL" id="CADEHS020000459">
    <property type="protein sequence ID" value="CAG9951991.1"/>
    <property type="molecule type" value="Genomic_DNA"/>
</dbReference>
<gene>
    <name evidence="1" type="ORF">CRV2_00020362</name>
</gene>
<reference evidence="1" key="1">
    <citation type="submission" date="2020-04" db="EMBL/GenBank/DDBJ databases">
        <authorList>
            <person name="Broberg M."/>
        </authorList>
    </citation>
    <scope>NUCLEOTIDE SEQUENCE</scope>
</reference>
<name>A0ACA9UF34_BIOOC</name>
<evidence type="ECO:0000313" key="1">
    <source>
        <dbReference type="EMBL" id="CAG9951991.1"/>
    </source>
</evidence>
<comment type="caution">
    <text evidence="1">The sequence shown here is derived from an EMBL/GenBank/DDBJ whole genome shotgun (WGS) entry which is preliminary data.</text>
</comment>
<organism evidence="1 2">
    <name type="scientific">Clonostachys rosea f. rosea IK726</name>
    <dbReference type="NCBI Taxonomy" id="1349383"/>
    <lineage>
        <taxon>Eukaryota</taxon>
        <taxon>Fungi</taxon>
        <taxon>Dikarya</taxon>
        <taxon>Ascomycota</taxon>
        <taxon>Pezizomycotina</taxon>
        <taxon>Sordariomycetes</taxon>
        <taxon>Hypocreomycetidae</taxon>
        <taxon>Hypocreales</taxon>
        <taxon>Bionectriaceae</taxon>
        <taxon>Clonostachys</taxon>
    </lineage>
</organism>
<dbReference type="Proteomes" id="UP000836387">
    <property type="component" value="Unassembled WGS sequence"/>
</dbReference>
<accession>A0ACA9UF34</accession>
<keyword evidence="2" id="KW-1185">Reference proteome</keyword>